<gene>
    <name evidence="7" type="ORF">CH360_00725</name>
    <name evidence="8" type="ORF">CH373_00725</name>
</gene>
<dbReference type="GO" id="GO:0016787">
    <property type="term" value="F:hydrolase activity"/>
    <property type="evidence" value="ECO:0007669"/>
    <property type="project" value="UniProtKB-KW"/>
</dbReference>
<proteinExistence type="inferred from homology"/>
<accession>A0A2M9ZRC6</accession>
<dbReference type="EMBL" id="NPDZ01000001">
    <property type="protein sequence ID" value="PJZ74612.1"/>
    <property type="molecule type" value="Genomic_DNA"/>
</dbReference>
<dbReference type="EMBL" id="NPDY01000001">
    <property type="protein sequence ID" value="PJZ71080.1"/>
    <property type="molecule type" value="Genomic_DNA"/>
</dbReference>
<dbReference type="Pfam" id="PF01546">
    <property type="entry name" value="Peptidase_M20"/>
    <property type="match status" value="1"/>
</dbReference>
<comment type="caution">
    <text evidence="8">The sequence shown here is derived from an EMBL/GenBank/DDBJ whole genome shotgun (WGS) entry which is preliminary data.</text>
</comment>
<evidence type="ECO:0000259" key="6">
    <source>
        <dbReference type="Pfam" id="PF07687"/>
    </source>
</evidence>
<evidence type="ECO:0000256" key="2">
    <source>
        <dbReference type="ARBA" id="ARBA00006247"/>
    </source>
</evidence>
<sequence length="489" mass="53945">MSLKNLGYTLLALVLLFLLYTIVFTESGIDPIRPSAENYSVDYNKLSEQAASDLQKYLRIKTVRGNEIQGALFLKSILEKRAVPVKIIEYPGMRDRVSLVAELKGKDQTKGGVILTNHIDVVEVDLSEWSVPPFEGLRKGDRIYGRGAIDMKGLGLMQLYAFLLMKDLKIPLEHNLMFLSVADEESRSRFGTRFLLQDHRDLFKGYEFLLNEGGAGSKDIAIKGSKVFNIQHAEKGAVWLDLKVKGDSGHGSTPPVKYAAKSMIDFLEEVQKLGTTTVIHDEAAAFFYELGAISGFPNSFVLRRSRNPLLKLILNGVIDSSRHLRAMTRNTVSITGVDSHPSGINVITSETTGTIDVRVLPGSSEKEMFEKIKSLGEKYGVEVSARHLEPGTSSPVDGSLFRILAGVVSAVEPGAIATPFLSPGTTDSSYFRALGFKCYGLIPVLFTSEEIDGIHGKDESMTVPQLKMGIEILFRTLVEYNHFSKQSSK</sequence>
<evidence type="ECO:0000313" key="10">
    <source>
        <dbReference type="Proteomes" id="UP000231990"/>
    </source>
</evidence>
<dbReference type="InterPro" id="IPR036264">
    <property type="entry name" value="Bact_exopeptidase_dim_dom"/>
</dbReference>
<dbReference type="PANTHER" id="PTHR43808:SF8">
    <property type="entry name" value="PEPTIDASE M20 DIMERISATION DOMAIN-CONTAINING PROTEIN"/>
    <property type="match status" value="1"/>
</dbReference>
<dbReference type="Gene3D" id="3.30.70.360">
    <property type="match status" value="1"/>
</dbReference>
<evidence type="ECO:0000313" key="8">
    <source>
        <dbReference type="EMBL" id="PJZ74612.1"/>
    </source>
</evidence>
<comment type="similarity">
    <text evidence="2">Belongs to the peptidase M20A family.</text>
</comment>
<dbReference type="SUPFAM" id="SSF55031">
    <property type="entry name" value="Bacterial exopeptidase dimerisation domain"/>
    <property type="match status" value="1"/>
</dbReference>
<dbReference type="GO" id="GO:0046872">
    <property type="term" value="F:metal ion binding"/>
    <property type="evidence" value="ECO:0007669"/>
    <property type="project" value="UniProtKB-KW"/>
</dbReference>
<dbReference type="OrthoDB" id="9792335at2"/>
<comment type="cofactor">
    <cofactor evidence="1">
        <name>Zn(2+)</name>
        <dbReference type="ChEBI" id="CHEBI:29105"/>
    </cofactor>
</comment>
<dbReference type="Proteomes" id="UP000231962">
    <property type="component" value="Unassembled WGS sequence"/>
</dbReference>
<dbReference type="Proteomes" id="UP000231990">
    <property type="component" value="Unassembled WGS sequence"/>
</dbReference>
<dbReference type="InterPro" id="IPR011650">
    <property type="entry name" value="Peptidase_M20_dimer"/>
</dbReference>
<dbReference type="RefSeq" id="WP_100712022.1">
    <property type="nucleotide sequence ID" value="NZ_NPDY01000001.1"/>
</dbReference>
<evidence type="ECO:0000256" key="4">
    <source>
        <dbReference type="ARBA" id="ARBA00022801"/>
    </source>
</evidence>
<keyword evidence="3" id="KW-0479">Metal-binding</keyword>
<dbReference type="InterPro" id="IPR050072">
    <property type="entry name" value="Peptidase_M20A"/>
</dbReference>
<dbReference type="SUPFAM" id="SSF53187">
    <property type="entry name" value="Zn-dependent exopeptidases"/>
    <property type="match status" value="1"/>
</dbReference>
<feature type="domain" description="Peptidase M20 dimerisation" evidence="6">
    <location>
        <begin position="233"/>
        <end position="377"/>
    </location>
</feature>
<keyword evidence="5" id="KW-0862">Zinc</keyword>
<keyword evidence="4" id="KW-0378">Hydrolase</keyword>
<dbReference type="Gene3D" id="3.40.630.10">
    <property type="entry name" value="Zn peptidases"/>
    <property type="match status" value="1"/>
</dbReference>
<evidence type="ECO:0000256" key="5">
    <source>
        <dbReference type="ARBA" id="ARBA00022833"/>
    </source>
</evidence>
<evidence type="ECO:0000256" key="3">
    <source>
        <dbReference type="ARBA" id="ARBA00022723"/>
    </source>
</evidence>
<evidence type="ECO:0000313" key="7">
    <source>
        <dbReference type="EMBL" id="PJZ71080.1"/>
    </source>
</evidence>
<dbReference type="InterPro" id="IPR002933">
    <property type="entry name" value="Peptidase_M20"/>
</dbReference>
<keyword evidence="9" id="KW-1185">Reference proteome</keyword>
<dbReference type="AlphaFoldDB" id="A0A2M9ZRC6"/>
<dbReference type="Pfam" id="PF07687">
    <property type="entry name" value="M20_dimer"/>
    <property type="match status" value="1"/>
</dbReference>
<dbReference type="Gene3D" id="1.10.150.900">
    <property type="match status" value="1"/>
</dbReference>
<dbReference type="PANTHER" id="PTHR43808">
    <property type="entry name" value="ACETYLORNITHINE DEACETYLASE"/>
    <property type="match status" value="1"/>
</dbReference>
<organism evidence="8 10">
    <name type="scientific">Leptospira perolatii</name>
    <dbReference type="NCBI Taxonomy" id="2023191"/>
    <lineage>
        <taxon>Bacteria</taxon>
        <taxon>Pseudomonadati</taxon>
        <taxon>Spirochaetota</taxon>
        <taxon>Spirochaetia</taxon>
        <taxon>Leptospirales</taxon>
        <taxon>Leptospiraceae</taxon>
        <taxon>Leptospira</taxon>
    </lineage>
</organism>
<protein>
    <submittedName>
        <fullName evidence="8">Peptidase M20</fullName>
    </submittedName>
</protein>
<name>A0A2M9ZRC6_9LEPT</name>
<reference evidence="9 10" key="1">
    <citation type="submission" date="2017-07" db="EMBL/GenBank/DDBJ databases">
        <title>Leptospira spp. isolated from tropical soils.</title>
        <authorList>
            <person name="Thibeaux R."/>
            <person name="Iraola G."/>
            <person name="Ferres I."/>
            <person name="Bierque E."/>
            <person name="Girault D."/>
            <person name="Soupe-Gilbert M.-E."/>
            <person name="Picardeau M."/>
            <person name="Goarant C."/>
        </authorList>
    </citation>
    <scope>NUCLEOTIDE SEQUENCE [LARGE SCALE GENOMIC DNA]</scope>
    <source>
        <strain evidence="8 10">FH1-B-B1</strain>
        <strain evidence="7 9">FH1-B-C1</strain>
    </source>
</reference>
<evidence type="ECO:0000256" key="1">
    <source>
        <dbReference type="ARBA" id="ARBA00001947"/>
    </source>
</evidence>
<evidence type="ECO:0000313" key="9">
    <source>
        <dbReference type="Proteomes" id="UP000231962"/>
    </source>
</evidence>